<organism evidence="1 2">
    <name type="scientific">Chelatococcus sambhunathii</name>
    <dbReference type="NCBI Taxonomy" id="363953"/>
    <lineage>
        <taxon>Bacteria</taxon>
        <taxon>Pseudomonadati</taxon>
        <taxon>Pseudomonadota</taxon>
        <taxon>Alphaproteobacteria</taxon>
        <taxon>Hyphomicrobiales</taxon>
        <taxon>Chelatococcaceae</taxon>
        <taxon>Chelatococcus</taxon>
    </lineage>
</organism>
<keyword evidence="2" id="KW-1185">Reference proteome</keyword>
<evidence type="ECO:0000313" key="2">
    <source>
        <dbReference type="Proteomes" id="UP000182178"/>
    </source>
</evidence>
<dbReference type="RefSeq" id="WP_055460958.1">
    <property type="nucleotide sequence ID" value="NZ_CYHC01000016.1"/>
</dbReference>
<gene>
    <name evidence="1" type="ORF">Ga0061061_11631</name>
</gene>
<protein>
    <submittedName>
        <fullName evidence="1">Uncharacterized protein</fullName>
    </submittedName>
</protein>
<reference evidence="1 2" key="1">
    <citation type="submission" date="2015-08" db="EMBL/GenBank/DDBJ databases">
        <authorList>
            <person name="Varghese N."/>
        </authorList>
    </citation>
    <scope>NUCLEOTIDE SEQUENCE [LARGE SCALE GENOMIC DNA]</scope>
    <source>
        <strain evidence="1 2">DSM 18167</strain>
    </source>
</reference>
<name>A0ABM9UCY6_9HYPH</name>
<accession>A0ABM9UCY6</accession>
<proteinExistence type="predicted"/>
<dbReference type="EMBL" id="CYHC01000016">
    <property type="protein sequence ID" value="CUA90883.1"/>
    <property type="molecule type" value="Genomic_DNA"/>
</dbReference>
<sequence length="89" mass="9138">MSDSLSVELSKVLFKHEPNLLACEAKAIGRATGEVAALLGCILANVIVKQGGPTYLATLKTAMDLVNDSAIKTAELALAEAENASTGGH</sequence>
<comment type="caution">
    <text evidence="1">The sequence shown here is derived from an EMBL/GenBank/DDBJ whole genome shotgun (WGS) entry which is preliminary data.</text>
</comment>
<evidence type="ECO:0000313" key="1">
    <source>
        <dbReference type="EMBL" id="CUA90883.1"/>
    </source>
</evidence>
<dbReference type="Proteomes" id="UP000182178">
    <property type="component" value="Unassembled WGS sequence"/>
</dbReference>